<dbReference type="Pfam" id="PF09725">
    <property type="entry name" value="Fra10Ac1"/>
    <property type="match status" value="1"/>
</dbReference>
<evidence type="ECO:0000313" key="2">
    <source>
        <dbReference type="Proteomes" id="UP000789706"/>
    </source>
</evidence>
<reference evidence="1" key="1">
    <citation type="submission" date="2021-06" db="EMBL/GenBank/DDBJ databases">
        <authorList>
            <person name="Kallberg Y."/>
            <person name="Tangrot J."/>
            <person name="Rosling A."/>
        </authorList>
    </citation>
    <scope>NUCLEOTIDE SEQUENCE</scope>
    <source>
        <strain evidence="1">AZ414A</strain>
    </source>
</reference>
<evidence type="ECO:0000313" key="1">
    <source>
        <dbReference type="EMBL" id="CAG8494339.1"/>
    </source>
</evidence>
<comment type="caution">
    <text evidence="1">The sequence shown here is derived from an EMBL/GenBank/DDBJ whole genome shotgun (WGS) entry which is preliminary data.</text>
</comment>
<protein>
    <submittedName>
        <fullName evidence="1">9693_t:CDS:1</fullName>
    </submittedName>
</protein>
<proteinExistence type="predicted"/>
<accession>A0A9N8ZFJ5</accession>
<dbReference type="AlphaFoldDB" id="A0A9N8ZFJ5"/>
<name>A0A9N8ZFJ5_9GLOM</name>
<dbReference type="EMBL" id="CAJVPK010000324">
    <property type="protein sequence ID" value="CAG8494339.1"/>
    <property type="molecule type" value="Genomic_DNA"/>
</dbReference>
<gene>
    <name evidence="1" type="ORF">DEBURN_LOCUS4343</name>
</gene>
<dbReference type="InterPro" id="IPR019129">
    <property type="entry name" value="Folate-sensitive_fs_Fra10Ac1"/>
</dbReference>
<keyword evidence="2" id="KW-1185">Reference proteome</keyword>
<sequence>MGDPQQPSEYRKKIFSNNLQGLDAVCHFICASTKCSEKDELKSWEVNFGYIEDEQKKNALVKIRLCPTCSDKLNYKTRHQEAKNEELIDREHKEHDKSKQLEYTEKKLSRKNEFDEYFIGLFD</sequence>
<dbReference type="OrthoDB" id="197967at2759"/>
<dbReference type="Proteomes" id="UP000789706">
    <property type="component" value="Unassembled WGS sequence"/>
</dbReference>
<organism evidence="1 2">
    <name type="scientific">Diversispora eburnea</name>
    <dbReference type="NCBI Taxonomy" id="1213867"/>
    <lineage>
        <taxon>Eukaryota</taxon>
        <taxon>Fungi</taxon>
        <taxon>Fungi incertae sedis</taxon>
        <taxon>Mucoromycota</taxon>
        <taxon>Glomeromycotina</taxon>
        <taxon>Glomeromycetes</taxon>
        <taxon>Diversisporales</taxon>
        <taxon>Diversisporaceae</taxon>
        <taxon>Diversispora</taxon>
    </lineage>
</organism>